<keyword evidence="3" id="KW-1185">Reference proteome</keyword>
<feature type="domain" description="Ty3 transposon capsid-like protein" evidence="1">
    <location>
        <begin position="146"/>
        <end position="277"/>
    </location>
</feature>
<dbReference type="Pfam" id="PF19259">
    <property type="entry name" value="Ty3_capsid"/>
    <property type="match status" value="1"/>
</dbReference>
<reference evidence="2 3" key="1">
    <citation type="journal article" date="2023" name="G3 (Bethesda)">
        <title>A haplotype-resolved chromosome-scale genome for Quercus rubra L. provides insights into the genetics of adaptive traits for red oak species.</title>
        <authorList>
            <person name="Kapoor B."/>
            <person name="Jenkins J."/>
            <person name="Schmutz J."/>
            <person name="Zhebentyayeva T."/>
            <person name="Kuelheim C."/>
            <person name="Coggeshall M."/>
            <person name="Heim C."/>
            <person name="Lasky J.R."/>
            <person name="Leites L."/>
            <person name="Islam-Faridi N."/>
            <person name="Romero-Severson J."/>
            <person name="DeLeo V.L."/>
            <person name="Lucas S.M."/>
            <person name="Lazic D."/>
            <person name="Gailing O."/>
            <person name="Carlson J."/>
            <person name="Staton M."/>
        </authorList>
    </citation>
    <scope>NUCLEOTIDE SEQUENCE [LARGE SCALE GENOMIC DNA]</scope>
    <source>
        <strain evidence="2">Pseudo-F2</strain>
    </source>
</reference>
<evidence type="ECO:0000313" key="2">
    <source>
        <dbReference type="EMBL" id="KAK4607408.1"/>
    </source>
</evidence>
<name>A0AAN7G6U8_QUERU</name>
<evidence type="ECO:0000259" key="1">
    <source>
        <dbReference type="Pfam" id="PF19259"/>
    </source>
</evidence>
<protein>
    <recommendedName>
        <fullName evidence="1">Ty3 transposon capsid-like protein domain-containing protein</fullName>
    </recommendedName>
</protein>
<gene>
    <name evidence="2" type="ORF">RGQ29_001307</name>
</gene>
<dbReference type="EMBL" id="JAXUIC010000001">
    <property type="protein sequence ID" value="KAK4607408.1"/>
    <property type="molecule type" value="Genomic_DNA"/>
</dbReference>
<sequence>MVEGYYIVVADAFMYRSSSSWAPTAETRSTTLINETIASLKKTSDYHTHDIQEIHHEIHQMKELHSQHFQEVQQQLGAILHKLFNSDSEKSSAHTPRSNKDILSNNILTLTFPKSIKLEFPKFRGEEPTAWVYKANQYFRYYKTPDPEKLLMAAFHMEGEALIWFQDGEEAGLFGDWLAFVQALQVRFGSTVYDDLMEALTRLRKTTSVITYKIQFEALSNRIKGLSESHKLSCFLSGLKDEVRLAIRMFAPQSLNAAFGLAKIQEEYLLSSKKGSKSFQEVIKPSILGAPPKLDWKGEQKMRLPLRRLTPA</sequence>
<dbReference type="Proteomes" id="UP001324115">
    <property type="component" value="Unassembled WGS sequence"/>
</dbReference>
<dbReference type="AlphaFoldDB" id="A0AAN7G6U8"/>
<dbReference type="InterPro" id="IPR045358">
    <property type="entry name" value="Ty3_capsid"/>
</dbReference>
<organism evidence="2 3">
    <name type="scientific">Quercus rubra</name>
    <name type="common">Northern red oak</name>
    <name type="synonym">Quercus borealis</name>
    <dbReference type="NCBI Taxonomy" id="3512"/>
    <lineage>
        <taxon>Eukaryota</taxon>
        <taxon>Viridiplantae</taxon>
        <taxon>Streptophyta</taxon>
        <taxon>Embryophyta</taxon>
        <taxon>Tracheophyta</taxon>
        <taxon>Spermatophyta</taxon>
        <taxon>Magnoliopsida</taxon>
        <taxon>eudicotyledons</taxon>
        <taxon>Gunneridae</taxon>
        <taxon>Pentapetalae</taxon>
        <taxon>rosids</taxon>
        <taxon>fabids</taxon>
        <taxon>Fagales</taxon>
        <taxon>Fagaceae</taxon>
        <taxon>Quercus</taxon>
    </lineage>
</organism>
<proteinExistence type="predicted"/>
<accession>A0AAN7G6U8</accession>
<comment type="caution">
    <text evidence="2">The sequence shown here is derived from an EMBL/GenBank/DDBJ whole genome shotgun (WGS) entry which is preliminary data.</text>
</comment>
<evidence type="ECO:0000313" key="3">
    <source>
        <dbReference type="Proteomes" id="UP001324115"/>
    </source>
</evidence>